<proteinExistence type="predicted"/>
<accession>A0ACB8FX39</accession>
<protein>
    <submittedName>
        <fullName evidence="1">Uncharacterized protein</fullName>
    </submittedName>
</protein>
<comment type="caution">
    <text evidence="1">The sequence shown here is derived from an EMBL/GenBank/DDBJ whole genome shotgun (WGS) entry which is preliminary data.</text>
</comment>
<reference evidence="1" key="1">
    <citation type="submission" date="2021-08" db="EMBL/GenBank/DDBJ databases">
        <title>The first chromosome-level gecko genome reveals the dynamic sex chromosomes of Neotropical dwarf geckos (Sphaerodactylidae: Sphaerodactylus).</title>
        <authorList>
            <person name="Pinto B.J."/>
            <person name="Keating S.E."/>
            <person name="Gamble T."/>
        </authorList>
    </citation>
    <scope>NUCLEOTIDE SEQUENCE</scope>
    <source>
        <strain evidence="1">TG3544</strain>
    </source>
</reference>
<name>A0ACB8FX39_9SAUR</name>
<evidence type="ECO:0000313" key="1">
    <source>
        <dbReference type="EMBL" id="KAH8011655.1"/>
    </source>
</evidence>
<evidence type="ECO:0000313" key="2">
    <source>
        <dbReference type="Proteomes" id="UP000827872"/>
    </source>
</evidence>
<dbReference type="Proteomes" id="UP000827872">
    <property type="component" value="Linkage Group LG13"/>
</dbReference>
<sequence length="125" mass="14249">MGTLWNWTRPSPSTTLFSKRGTATPWAKFFQEISSISLALQELEELSVNIDRKQQQVLCCTTEESIYKEKQELSQVKDTFTKEAKTIHPKLNSIQESLAKEGAAAHWPSAEIRHNQLLVLIGRYS</sequence>
<gene>
    <name evidence="1" type="ORF">K3G42_004744</name>
</gene>
<dbReference type="EMBL" id="CM037626">
    <property type="protein sequence ID" value="KAH8011655.1"/>
    <property type="molecule type" value="Genomic_DNA"/>
</dbReference>
<keyword evidence="2" id="KW-1185">Reference proteome</keyword>
<organism evidence="1 2">
    <name type="scientific">Sphaerodactylus townsendi</name>
    <dbReference type="NCBI Taxonomy" id="933632"/>
    <lineage>
        <taxon>Eukaryota</taxon>
        <taxon>Metazoa</taxon>
        <taxon>Chordata</taxon>
        <taxon>Craniata</taxon>
        <taxon>Vertebrata</taxon>
        <taxon>Euteleostomi</taxon>
        <taxon>Lepidosauria</taxon>
        <taxon>Squamata</taxon>
        <taxon>Bifurcata</taxon>
        <taxon>Gekkota</taxon>
        <taxon>Sphaerodactylidae</taxon>
        <taxon>Sphaerodactylus</taxon>
    </lineage>
</organism>